<protein>
    <recommendedName>
        <fullName evidence="3">G protein-regulated inducer of neurite outgrowth C-terminal domain-containing protein</fullName>
    </recommendedName>
</protein>
<dbReference type="GO" id="GO:0005886">
    <property type="term" value="C:plasma membrane"/>
    <property type="evidence" value="ECO:0007669"/>
    <property type="project" value="TreeGrafter"/>
</dbReference>
<evidence type="ECO:0000259" key="3">
    <source>
        <dbReference type="Pfam" id="PF15235"/>
    </source>
</evidence>
<sequence>MLEGHSQNIQPSATRQSSLIPMADTKPPVSERFSPCGHLGSDGTVVDDEDDLGVPILHLSKSLTDVATDPRDGEKVARRRLDLRKSASSAVCPQGDPETTWTPERAYRGVAETPPLRGMPMPAAVVNHLRPCKGRGLVPSGHLPQTASSSRDLRGERPDQALQRSHSVGLHAAREAQSRGLGSCSEAGFTCAGTGCCVRRVPGCYVLGCRQAATPLHGNAMPTCMGGSYWSPTAPRGGVWISTPSPNSSPGNSRGHICRAAFVGSAANDVGPEFHVRCHPVPTATDGGGGGEADTRLDASHHAAARCCGAASPSASPVRRPTEGTATREAATMTSRTELRDAGVQTRPPESPSLHVFPKISLAGEETGEGVAGEGPGAGQTSPVKEVRWDAEGMTWEVYGAAVDPQELGVAIQRHLELQIKEVAAGRASKLSQQDAGTSRHGGPRKKGSVMELLRKPLCCTHPTTTGD</sequence>
<evidence type="ECO:0000256" key="2">
    <source>
        <dbReference type="SAM" id="MobiDB-lite"/>
    </source>
</evidence>
<feature type="compositionally biased region" description="Polar residues" evidence="2">
    <location>
        <begin position="1"/>
        <end position="19"/>
    </location>
</feature>
<keyword evidence="5" id="KW-1185">Reference proteome</keyword>
<accession>A0A9Q1FTD9</accession>
<proteinExistence type="predicted"/>
<reference evidence="4" key="1">
    <citation type="journal article" date="2023" name="Science">
        <title>Genome structures resolve the early diversification of teleost fishes.</title>
        <authorList>
            <person name="Parey E."/>
            <person name="Louis A."/>
            <person name="Montfort J."/>
            <person name="Bouchez O."/>
            <person name="Roques C."/>
            <person name="Iampietro C."/>
            <person name="Lluch J."/>
            <person name="Castinel A."/>
            <person name="Donnadieu C."/>
            <person name="Desvignes T."/>
            <person name="Floi Bucao C."/>
            <person name="Jouanno E."/>
            <person name="Wen M."/>
            <person name="Mejri S."/>
            <person name="Dirks R."/>
            <person name="Jansen H."/>
            <person name="Henkel C."/>
            <person name="Chen W.J."/>
            <person name="Zahm M."/>
            <person name="Cabau C."/>
            <person name="Klopp C."/>
            <person name="Thompson A.W."/>
            <person name="Robinson-Rechavi M."/>
            <person name="Braasch I."/>
            <person name="Lecointre G."/>
            <person name="Bobe J."/>
            <person name="Postlethwait J.H."/>
            <person name="Berthelot C."/>
            <person name="Roest Crollius H."/>
            <person name="Guiguen Y."/>
        </authorList>
    </citation>
    <scope>NUCLEOTIDE SEQUENCE</scope>
    <source>
        <strain evidence="4">WJC10195</strain>
    </source>
</reference>
<dbReference type="PANTHER" id="PTHR15718">
    <property type="entry name" value="G PROTEIN-REGULATED INDUCER OF NEURITE OUTGROWTH C-TERMINAL DOMAIN-CONTAINING PROTEIN"/>
    <property type="match status" value="1"/>
</dbReference>
<dbReference type="EMBL" id="JAINUF010000004">
    <property type="protein sequence ID" value="KAJ8365400.1"/>
    <property type="molecule type" value="Genomic_DNA"/>
</dbReference>
<dbReference type="AlphaFoldDB" id="A0A9Q1FTD9"/>
<evidence type="ECO:0000256" key="1">
    <source>
        <dbReference type="ARBA" id="ARBA00002358"/>
    </source>
</evidence>
<dbReference type="GO" id="GO:0031175">
    <property type="term" value="P:neuron projection development"/>
    <property type="evidence" value="ECO:0007669"/>
    <property type="project" value="TreeGrafter"/>
</dbReference>
<comment type="caution">
    <text evidence="4">The sequence shown here is derived from an EMBL/GenBank/DDBJ whole genome shotgun (WGS) entry which is preliminary data.</text>
</comment>
<feature type="region of interest" description="Disordered" evidence="2">
    <location>
        <begin position="426"/>
        <end position="468"/>
    </location>
</feature>
<dbReference type="InterPro" id="IPR032745">
    <property type="entry name" value="GRIN_C"/>
</dbReference>
<feature type="region of interest" description="Disordered" evidence="2">
    <location>
        <begin position="1"/>
        <end position="31"/>
    </location>
</feature>
<name>A0A9Q1FTD9_SYNKA</name>
<gene>
    <name evidence="4" type="ORF">SKAU_G00142310</name>
</gene>
<comment type="function">
    <text evidence="1">May be involved in neurite outgrowth.</text>
</comment>
<organism evidence="4 5">
    <name type="scientific">Synaphobranchus kaupii</name>
    <name type="common">Kaup's arrowtooth eel</name>
    <dbReference type="NCBI Taxonomy" id="118154"/>
    <lineage>
        <taxon>Eukaryota</taxon>
        <taxon>Metazoa</taxon>
        <taxon>Chordata</taxon>
        <taxon>Craniata</taxon>
        <taxon>Vertebrata</taxon>
        <taxon>Euteleostomi</taxon>
        <taxon>Actinopterygii</taxon>
        <taxon>Neopterygii</taxon>
        <taxon>Teleostei</taxon>
        <taxon>Anguilliformes</taxon>
        <taxon>Synaphobranchidae</taxon>
        <taxon>Synaphobranchus</taxon>
    </lineage>
</organism>
<evidence type="ECO:0000313" key="4">
    <source>
        <dbReference type="EMBL" id="KAJ8365400.1"/>
    </source>
</evidence>
<dbReference type="Proteomes" id="UP001152622">
    <property type="component" value="Chromosome 4"/>
</dbReference>
<dbReference type="PANTHER" id="PTHR15718:SF3">
    <property type="entry name" value="G PROTEIN-REGULATED INDUCER OF NEURITE OUTGROWTH C-TERMINAL DOMAIN-CONTAINING PROTEIN"/>
    <property type="match status" value="1"/>
</dbReference>
<dbReference type="OrthoDB" id="10049175at2759"/>
<dbReference type="InterPro" id="IPR026646">
    <property type="entry name" value="GPRIN2-like/GPRIN3"/>
</dbReference>
<feature type="region of interest" description="Disordered" evidence="2">
    <location>
        <begin position="135"/>
        <end position="173"/>
    </location>
</feature>
<dbReference type="Pfam" id="PF15235">
    <property type="entry name" value="GRIN_C"/>
    <property type="match status" value="1"/>
</dbReference>
<feature type="domain" description="G protein-regulated inducer of neurite outgrowth C-terminal" evidence="3">
    <location>
        <begin position="380"/>
        <end position="464"/>
    </location>
</feature>
<evidence type="ECO:0000313" key="5">
    <source>
        <dbReference type="Proteomes" id="UP001152622"/>
    </source>
</evidence>